<sequence>MALETIEHIYAGSMITIALLGLVVATLAWRFPCRPAAEASHCPHCCPAASPAPASPASAASPAWLSWPTSWLQPWRRAAAVTMVDLELGILTAPAGPAPALEISFPPPSANSSSNNNNNNNDDDDDDDKDEGNGGGDRSLENQARATGSRACSGSGAVTRRTK</sequence>
<keyword evidence="2" id="KW-1133">Transmembrane helix</keyword>
<dbReference type="Proteomes" id="UP001397290">
    <property type="component" value="Unassembled WGS sequence"/>
</dbReference>
<reference evidence="3 4" key="1">
    <citation type="submission" date="2020-02" db="EMBL/GenBank/DDBJ databases">
        <title>Comparative genomics of the hypocrealean fungal genus Beauvera.</title>
        <authorList>
            <person name="Showalter D.N."/>
            <person name="Bushley K.E."/>
            <person name="Rehner S.A."/>
        </authorList>
    </citation>
    <scope>NUCLEOTIDE SEQUENCE [LARGE SCALE GENOMIC DNA]</scope>
    <source>
        <strain evidence="3 4">ARSEF4384</strain>
    </source>
</reference>
<dbReference type="AlphaFoldDB" id="A0AAW0RPM7"/>
<feature type="transmembrane region" description="Helical" evidence="2">
    <location>
        <begin position="9"/>
        <end position="29"/>
    </location>
</feature>
<feature type="compositionally biased region" description="Polar residues" evidence="1">
    <location>
        <begin position="141"/>
        <end position="152"/>
    </location>
</feature>
<comment type="caution">
    <text evidence="3">The sequence shown here is derived from an EMBL/GenBank/DDBJ whole genome shotgun (WGS) entry which is preliminary data.</text>
</comment>
<evidence type="ECO:0000313" key="4">
    <source>
        <dbReference type="Proteomes" id="UP001397290"/>
    </source>
</evidence>
<name>A0AAW0RPM7_9HYPO</name>
<keyword evidence="4" id="KW-1185">Reference proteome</keyword>
<keyword evidence="2" id="KW-0472">Membrane</keyword>
<organism evidence="3 4">
    <name type="scientific">Beauveria asiatica</name>
    <dbReference type="NCBI Taxonomy" id="1069075"/>
    <lineage>
        <taxon>Eukaryota</taxon>
        <taxon>Fungi</taxon>
        <taxon>Dikarya</taxon>
        <taxon>Ascomycota</taxon>
        <taxon>Pezizomycotina</taxon>
        <taxon>Sordariomycetes</taxon>
        <taxon>Hypocreomycetidae</taxon>
        <taxon>Hypocreales</taxon>
        <taxon>Cordycipitaceae</taxon>
        <taxon>Beauveria</taxon>
    </lineage>
</organism>
<accession>A0AAW0RPM7</accession>
<evidence type="ECO:0000256" key="2">
    <source>
        <dbReference type="SAM" id="Phobius"/>
    </source>
</evidence>
<feature type="compositionally biased region" description="Low complexity" evidence="1">
    <location>
        <begin position="111"/>
        <end position="120"/>
    </location>
</feature>
<dbReference type="EMBL" id="JAAHCF010000449">
    <property type="protein sequence ID" value="KAK8143908.1"/>
    <property type="molecule type" value="Genomic_DNA"/>
</dbReference>
<keyword evidence="2" id="KW-0812">Transmembrane</keyword>
<gene>
    <name evidence="3" type="ORF">G3M48_006565</name>
</gene>
<proteinExistence type="predicted"/>
<evidence type="ECO:0000256" key="1">
    <source>
        <dbReference type="SAM" id="MobiDB-lite"/>
    </source>
</evidence>
<feature type="region of interest" description="Disordered" evidence="1">
    <location>
        <begin position="97"/>
        <end position="163"/>
    </location>
</feature>
<evidence type="ECO:0000313" key="3">
    <source>
        <dbReference type="EMBL" id="KAK8143908.1"/>
    </source>
</evidence>
<protein>
    <submittedName>
        <fullName evidence="3">Uncharacterized protein</fullName>
    </submittedName>
</protein>
<feature type="compositionally biased region" description="Acidic residues" evidence="1">
    <location>
        <begin position="121"/>
        <end position="130"/>
    </location>
</feature>